<dbReference type="Proteomes" id="UP000199302">
    <property type="component" value="Unassembled WGS sequence"/>
</dbReference>
<keyword evidence="4" id="KW-1185">Reference proteome</keyword>
<dbReference type="RefSeq" id="WP_092082169.1">
    <property type="nucleotide sequence ID" value="NZ_FOYI01000013.1"/>
</dbReference>
<name>A0A1I6EK77_9RHOB</name>
<dbReference type="Pfam" id="PF00487">
    <property type="entry name" value="FA_desaturase"/>
    <property type="match status" value="1"/>
</dbReference>
<feature type="domain" description="Fatty acid desaturase" evidence="2">
    <location>
        <begin position="44"/>
        <end position="294"/>
    </location>
</feature>
<gene>
    <name evidence="3" type="ORF">SAMN04515673_11358</name>
</gene>
<keyword evidence="1" id="KW-0812">Transmembrane</keyword>
<evidence type="ECO:0000256" key="1">
    <source>
        <dbReference type="SAM" id="Phobius"/>
    </source>
</evidence>
<accession>A0A1I6EK77</accession>
<dbReference type="GO" id="GO:0006629">
    <property type="term" value="P:lipid metabolic process"/>
    <property type="evidence" value="ECO:0007669"/>
    <property type="project" value="InterPro"/>
</dbReference>
<proteinExistence type="predicted"/>
<reference evidence="3 4" key="1">
    <citation type="submission" date="2016-10" db="EMBL/GenBank/DDBJ databases">
        <authorList>
            <person name="de Groot N.N."/>
        </authorList>
    </citation>
    <scope>NUCLEOTIDE SEQUENCE [LARGE SCALE GENOMIC DNA]</scope>
    <source>
        <strain evidence="4">KMM 9023,NRIC 0796,JCM 17311,KCTC 23692</strain>
    </source>
</reference>
<protein>
    <submittedName>
        <fullName evidence="3">Omega-6 fatty acid desaturase (Delta-12 desaturase)</fullName>
    </submittedName>
</protein>
<feature type="transmembrane region" description="Helical" evidence="1">
    <location>
        <begin position="140"/>
        <end position="159"/>
    </location>
</feature>
<evidence type="ECO:0000313" key="3">
    <source>
        <dbReference type="EMBL" id="SFR18159.1"/>
    </source>
</evidence>
<dbReference type="OrthoDB" id="9769653at2"/>
<organism evidence="3 4">
    <name type="scientific">Poseidonocella sedimentorum</name>
    <dbReference type="NCBI Taxonomy" id="871652"/>
    <lineage>
        <taxon>Bacteria</taxon>
        <taxon>Pseudomonadati</taxon>
        <taxon>Pseudomonadota</taxon>
        <taxon>Alphaproteobacteria</taxon>
        <taxon>Rhodobacterales</taxon>
        <taxon>Roseobacteraceae</taxon>
        <taxon>Poseidonocella</taxon>
    </lineage>
</organism>
<dbReference type="InterPro" id="IPR012171">
    <property type="entry name" value="Fatty_acid_desaturase"/>
</dbReference>
<feature type="transmembrane region" description="Helical" evidence="1">
    <location>
        <begin position="45"/>
        <end position="62"/>
    </location>
</feature>
<dbReference type="STRING" id="871652.SAMN04515673_11358"/>
<dbReference type="GO" id="GO:0016491">
    <property type="term" value="F:oxidoreductase activity"/>
    <property type="evidence" value="ECO:0007669"/>
    <property type="project" value="InterPro"/>
</dbReference>
<keyword evidence="1" id="KW-1133">Transmembrane helix</keyword>
<evidence type="ECO:0000259" key="2">
    <source>
        <dbReference type="Pfam" id="PF00487"/>
    </source>
</evidence>
<sequence length="328" mass="36742">MSIRSASRAYAVRSNAKAWCSLLPTLALFFGALIAAIACRAQIWILVPGVVLTAVAGVRLYMLQHDCGHGSFFESRRLNDRVGALLSPLTLTPYKAGRYNHNLHHAHIGDLDERGASEIYIMTLAEFEAAPLWKQLVYRLYRSPVTLFLVGPTLLYLIRFRWPRNVMKSGLGDIVLHNLLLAALLGGLVLAFGWIALPIWGAALVLAGSFGGLIPYVQHNFETVYWAAHQERDFEAAALEGSAVIDLGPVFDLATANIAYHDLHHLNASIPSYELKRCHRALRAELDPVYIGWRDVVGCFRWKLWDETSRRMTRFPPLFQSLRRAAPV</sequence>
<dbReference type="AlphaFoldDB" id="A0A1I6EK77"/>
<dbReference type="PANTHER" id="PTHR32100">
    <property type="entry name" value="OMEGA-6 FATTY ACID DESATURASE, CHLOROPLASTIC"/>
    <property type="match status" value="1"/>
</dbReference>
<evidence type="ECO:0000313" key="4">
    <source>
        <dbReference type="Proteomes" id="UP000199302"/>
    </source>
</evidence>
<keyword evidence="1" id="KW-0472">Membrane</keyword>
<feature type="transmembrane region" description="Helical" evidence="1">
    <location>
        <begin position="179"/>
        <end position="206"/>
    </location>
</feature>
<dbReference type="EMBL" id="FOYI01000013">
    <property type="protein sequence ID" value="SFR18159.1"/>
    <property type="molecule type" value="Genomic_DNA"/>
</dbReference>
<dbReference type="CDD" id="cd03507">
    <property type="entry name" value="Delta12-FADS-like"/>
    <property type="match status" value="1"/>
</dbReference>
<dbReference type="InterPro" id="IPR005804">
    <property type="entry name" value="FA_desaturase_dom"/>
</dbReference>